<sequence>MFSGGPQALRQVLRDRDPVLLARLPKGPTGNPIRRPAASRTPPPQGNPAAAHSRPPQPAPRSPPPKGLDAPITKPFTRLDTGTWLHGRPEPDVYRLLIDAYRMRMADDHTFSGAPAPDTIDQAAGFARFLATVEQGFRPLLPEWWDDDRKTACLAFGRDGTDGWSSLSRAVTKADVTEHYGDARFAMQLRMFVEPVYGSGPGGCDGTEMRKGMAAMEVGGMFGGMDMSEVTSFNIDGTTGGVSHMVP</sequence>
<organism evidence="2 3">
    <name type="scientific">Coniochaeta ligniaria NRRL 30616</name>
    <dbReference type="NCBI Taxonomy" id="1408157"/>
    <lineage>
        <taxon>Eukaryota</taxon>
        <taxon>Fungi</taxon>
        <taxon>Dikarya</taxon>
        <taxon>Ascomycota</taxon>
        <taxon>Pezizomycotina</taxon>
        <taxon>Sordariomycetes</taxon>
        <taxon>Sordariomycetidae</taxon>
        <taxon>Coniochaetales</taxon>
        <taxon>Coniochaetaceae</taxon>
        <taxon>Coniochaeta</taxon>
    </lineage>
</organism>
<dbReference type="STRING" id="1408157.A0A1J7JWA5"/>
<dbReference type="Proteomes" id="UP000182658">
    <property type="component" value="Unassembled WGS sequence"/>
</dbReference>
<protein>
    <submittedName>
        <fullName evidence="2">Uncharacterized protein</fullName>
    </submittedName>
</protein>
<evidence type="ECO:0000256" key="1">
    <source>
        <dbReference type="SAM" id="MobiDB-lite"/>
    </source>
</evidence>
<evidence type="ECO:0000313" key="3">
    <source>
        <dbReference type="Proteomes" id="UP000182658"/>
    </source>
</evidence>
<dbReference type="AlphaFoldDB" id="A0A1J7JWA5"/>
<feature type="region of interest" description="Disordered" evidence="1">
    <location>
        <begin position="1"/>
        <end position="84"/>
    </location>
</feature>
<name>A0A1J7JWA5_9PEZI</name>
<gene>
    <name evidence="2" type="ORF">CONLIGDRAFT_626357</name>
</gene>
<dbReference type="EMBL" id="KV875093">
    <property type="protein sequence ID" value="OIW34344.1"/>
    <property type="molecule type" value="Genomic_DNA"/>
</dbReference>
<proteinExistence type="predicted"/>
<dbReference type="InParanoid" id="A0A1J7JWA5"/>
<accession>A0A1J7JWA5</accession>
<reference evidence="2 3" key="1">
    <citation type="submission" date="2016-10" db="EMBL/GenBank/DDBJ databases">
        <title>Draft genome sequence of Coniochaeta ligniaria NRRL30616, a lignocellulolytic fungus for bioabatement of inhibitors in plant biomass hydrolysates.</title>
        <authorList>
            <consortium name="DOE Joint Genome Institute"/>
            <person name="Jimenez D.J."/>
            <person name="Hector R.E."/>
            <person name="Riley R."/>
            <person name="Sun H."/>
            <person name="Grigoriev I.V."/>
            <person name="Van Elsas J.D."/>
            <person name="Nichols N.N."/>
        </authorList>
    </citation>
    <scope>NUCLEOTIDE SEQUENCE [LARGE SCALE GENOMIC DNA]</scope>
    <source>
        <strain evidence="2 3">NRRL 30616</strain>
    </source>
</reference>
<feature type="compositionally biased region" description="Pro residues" evidence="1">
    <location>
        <begin position="55"/>
        <end position="66"/>
    </location>
</feature>
<keyword evidence="3" id="KW-1185">Reference proteome</keyword>
<evidence type="ECO:0000313" key="2">
    <source>
        <dbReference type="EMBL" id="OIW34344.1"/>
    </source>
</evidence>
<dbReference type="OrthoDB" id="432970at2759"/>